<dbReference type="GeneID" id="136072292"/>
<dbReference type="Proteomes" id="UP001652625">
    <property type="component" value="Chromosome 13"/>
</dbReference>
<proteinExistence type="predicted"/>
<reference evidence="2" key="1">
    <citation type="submission" date="2025-08" db="UniProtKB">
        <authorList>
            <consortium name="RefSeq"/>
        </authorList>
    </citation>
    <scope>IDENTIFICATION</scope>
</reference>
<evidence type="ECO:0000313" key="1">
    <source>
        <dbReference type="Proteomes" id="UP001652625"/>
    </source>
</evidence>
<protein>
    <submittedName>
        <fullName evidence="2">Uncharacterized protein LOC136072292 isoform X2</fullName>
    </submittedName>
</protein>
<keyword evidence="1" id="KW-1185">Reference proteome</keyword>
<organism evidence="1 2">
    <name type="scientific">Hydra vulgaris</name>
    <name type="common">Hydra</name>
    <name type="synonym">Hydra attenuata</name>
    <dbReference type="NCBI Taxonomy" id="6087"/>
    <lineage>
        <taxon>Eukaryota</taxon>
        <taxon>Metazoa</taxon>
        <taxon>Cnidaria</taxon>
        <taxon>Hydrozoa</taxon>
        <taxon>Hydroidolina</taxon>
        <taxon>Anthoathecata</taxon>
        <taxon>Aplanulata</taxon>
        <taxon>Hydridae</taxon>
        <taxon>Hydra</taxon>
    </lineage>
</organism>
<sequence>MSNDVESHTCDKQDKNKNEIFEKKNFLKGISFKKLSLKNKKLPSINEKFASKKNNLFKSLFCNKNKISDNTDLNEKDQKEDIQSALQDAKMSFDSGINMFTNVKNILQAAKEKSTKTKKRFRNLFVGCYGNKKEKIPRIQLRFDENKITNNVIENKKTSLSDDGYSNSLDDTFDNLTCNIDEEDFVHSDLQNIESKIGTKSTELKNFVLDKNNINSFDDQSLSIILSNIEKDSSIDLCDNISLFSNFPGSDNLSETNLNLFLKSF</sequence>
<gene>
    <name evidence="2" type="primary">LOC136072292</name>
</gene>
<dbReference type="RefSeq" id="XP_065671406.1">
    <property type="nucleotide sequence ID" value="XM_065815334.1"/>
</dbReference>
<evidence type="ECO:0000313" key="2">
    <source>
        <dbReference type="RefSeq" id="XP_065671406.1"/>
    </source>
</evidence>
<name>A0ABM4DAM9_HYDVU</name>
<accession>A0ABM4DAM9</accession>